<sequence>MAPSVLLCPFSGLLASLPGSRATLQQGQNSTCQTRQNKSDWLKVGLTLGTKSFLWSYLIKQHNKDVLEYKRRNCLD</sequence>
<protein>
    <recommendedName>
        <fullName evidence="5">NADH dehydrogenase [ubiquinone] 1 subunit C1, mitochondrial</fullName>
    </recommendedName>
    <alternativeName>
        <fullName evidence="15">Complex I-KFYI</fullName>
    </alternativeName>
    <alternativeName>
        <fullName evidence="16">NADH-ubiquinone oxidoreductase KFYI subunit</fullName>
    </alternativeName>
</protein>
<reference evidence="18" key="1">
    <citation type="submission" date="2025-08" db="UniProtKB">
        <authorList>
            <consortium name="Ensembl"/>
        </authorList>
    </citation>
    <scope>IDENTIFICATION</scope>
</reference>
<evidence type="ECO:0000256" key="9">
    <source>
        <dbReference type="ARBA" id="ARBA00022792"/>
    </source>
</evidence>
<accession>A0A8C5ZF19</accession>
<evidence type="ECO:0000256" key="2">
    <source>
        <dbReference type="ARBA" id="ARBA00004298"/>
    </source>
</evidence>
<keyword evidence="14" id="KW-0472">Membrane</keyword>
<keyword evidence="17" id="KW-0732">Signal</keyword>
<keyword evidence="12" id="KW-1133">Transmembrane helix</keyword>
<keyword evidence="8" id="KW-0812">Transmembrane</keyword>
<dbReference type="GO" id="GO:0045271">
    <property type="term" value="C:respiratory chain complex I"/>
    <property type="evidence" value="ECO:0007669"/>
    <property type="project" value="InterPro"/>
</dbReference>
<evidence type="ECO:0000313" key="18">
    <source>
        <dbReference type="Ensembl" id="ENSMMMP00000011918.1"/>
    </source>
</evidence>
<evidence type="ECO:0000313" key="19">
    <source>
        <dbReference type="Proteomes" id="UP000694407"/>
    </source>
</evidence>
<evidence type="ECO:0000256" key="4">
    <source>
        <dbReference type="ARBA" id="ARBA00011533"/>
    </source>
</evidence>
<dbReference type="GO" id="GO:0005743">
    <property type="term" value="C:mitochondrial inner membrane"/>
    <property type="evidence" value="ECO:0007669"/>
    <property type="project" value="UniProtKB-SubCell"/>
</dbReference>
<proteinExistence type="inferred from homology"/>
<keyword evidence="6" id="KW-0813">Transport</keyword>
<evidence type="ECO:0000256" key="13">
    <source>
        <dbReference type="ARBA" id="ARBA00023128"/>
    </source>
</evidence>
<evidence type="ECO:0000256" key="11">
    <source>
        <dbReference type="ARBA" id="ARBA00022982"/>
    </source>
</evidence>
<evidence type="ECO:0000256" key="1">
    <source>
        <dbReference type="ARBA" id="ARBA00003195"/>
    </source>
</evidence>
<dbReference type="PANTHER" id="PTHR17097:SF0">
    <property type="entry name" value="NADH DEHYDROGENASE [UBIQUINONE] 1 SUBUNIT C1, MITOCHONDRIAL"/>
    <property type="match status" value="1"/>
</dbReference>
<evidence type="ECO:0000256" key="8">
    <source>
        <dbReference type="ARBA" id="ARBA00022692"/>
    </source>
</evidence>
<keyword evidence="19" id="KW-1185">Reference proteome</keyword>
<evidence type="ECO:0000256" key="17">
    <source>
        <dbReference type="SAM" id="SignalP"/>
    </source>
</evidence>
<dbReference type="Ensembl" id="ENSMMMT00000013615.1">
    <property type="protein sequence ID" value="ENSMMMP00000011918.1"/>
    <property type="gene ID" value="ENSMMMG00000010673.1"/>
</dbReference>
<evidence type="ECO:0000256" key="5">
    <source>
        <dbReference type="ARBA" id="ARBA00016767"/>
    </source>
</evidence>
<comment type="function">
    <text evidence="1">Accessory subunit of the mitochondrial membrane respiratory chain NADH dehydrogenase (Complex I), that is believed not to be involved in catalysis. Complex I functions in the transfer of electrons from NADH to the respiratory chain. The immediate electron acceptor for the enzyme is believed to be ubiquinone.</text>
</comment>
<evidence type="ECO:0000256" key="16">
    <source>
        <dbReference type="ARBA" id="ARBA00032841"/>
    </source>
</evidence>
<dbReference type="PANTHER" id="PTHR17097">
    <property type="entry name" value="NADH-UBIQUINONE OXIDOREDUCTASE KFYI SUBUNIT"/>
    <property type="match status" value="1"/>
</dbReference>
<evidence type="ECO:0000256" key="12">
    <source>
        <dbReference type="ARBA" id="ARBA00022989"/>
    </source>
</evidence>
<dbReference type="GeneTree" id="ENSGT00940000171084"/>
<comment type="subunit">
    <text evidence="4">Complex I is composed of 45 different subunits.</text>
</comment>
<evidence type="ECO:0000256" key="10">
    <source>
        <dbReference type="ARBA" id="ARBA00022946"/>
    </source>
</evidence>
<comment type="subcellular location">
    <subcellularLocation>
        <location evidence="2">Mitochondrion inner membrane</location>
        <topology evidence="2">Single-pass membrane protein</topology>
        <orientation evidence="2">Matrix side</orientation>
    </subcellularLocation>
</comment>
<keyword evidence="11" id="KW-0249">Electron transport</keyword>
<dbReference type="InterPro" id="IPR026192">
    <property type="entry name" value="NDUFC1"/>
</dbReference>
<feature type="chain" id="PRO_5045979119" description="NADH dehydrogenase [ubiquinone] 1 subunit C1, mitochondrial" evidence="17">
    <location>
        <begin position="23"/>
        <end position="76"/>
    </location>
</feature>
<comment type="similarity">
    <text evidence="3">Belongs to the complex I NDUFC1 subunit family.</text>
</comment>
<feature type="signal peptide" evidence="17">
    <location>
        <begin position="1"/>
        <end position="22"/>
    </location>
</feature>
<organism evidence="18 19">
    <name type="scientific">Marmota marmota marmota</name>
    <name type="common">Alpine marmot</name>
    <dbReference type="NCBI Taxonomy" id="9994"/>
    <lineage>
        <taxon>Eukaryota</taxon>
        <taxon>Metazoa</taxon>
        <taxon>Chordata</taxon>
        <taxon>Craniata</taxon>
        <taxon>Vertebrata</taxon>
        <taxon>Euteleostomi</taxon>
        <taxon>Mammalia</taxon>
        <taxon>Eutheria</taxon>
        <taxon>Euarchontoglires</taxon>
        <taxon>Glires</taxon>
        <taxon>Rodentia</taxon>
        <taxon>Sciuromorpha</taxon>
        <taxon>Sciuridae</taxon>
        <taxon>Xerinae</taxon>
        <taxon>Marmotini</taxon>
        <taxon>Marmota</taxon>
    </lineage>
</organism>
<dbReference type="Proteomes" id="UP000694407">
    <property type="component" value="Unplaced"/>
</dbReference>
<dbReference type="AlphaFoldDB" id="A0A8C5ZF19"/>
<evidence type="ECO:0000256" key="6">
    <source>
        <dbReference type="ARBA" id="ARBA00022448"/>
    </source>
</evidence>
<evidence type="ECO:0000256" key="3">
    <source>
        <dbReference type="ARBA" id="ARBA00008713"/>
    </source>
</evidence>
<evidence type="ECO:0000256" key="15">
    <source>
        <dbReference type="ARBA" id="ARBA00030166"/>
    </source>
</evidence>
<evidence type="ECO:0000256" key="7">
    <source>
        <dbReference type="ARBA" id="ARBA00022660"/>
    </source>
</evidence>
<name>A0A8C5ZF19_MARMA</name>
<keyword evidence="7" id="KW-0679">Respiratory chain</keyword>
<dbReference type="Pfam" id="PF15088">
    <property type="entry name" value="NADH_dh_m_C1"/>
    <property type="match status" value="1"/>
</dbReference>
<evidence type="ECO:0000256" key="14">
    <source>
        <dbReference type="ARBA" id="ARBA00023136"/>
    </source>
</evidence>
<keyword evidence="9" id="KW-0999">Mitochondrion inner membrane</keyword>
<keyword evidence="10" id="KW-0809">Transit peptide</keyword>
<reference evidence="18" key="2">
    <citation type="submission" date="2025-09" db="UniProtKB">
        <authorList>
            <consortium name="Ensembl"/>
        </authorList>
    </citation>
    <scope>IDENTIFICATION</scope>
</reference>
<keyword evidence="13" id="KW-0496">Mitochondrion</keyword>